<dbReference type="InterPro" id="IPR036318">
    <property type="entry name" value="FAD-bd_PCMH-like_sf"/>
</dbReference>
<evidence type="ECO:0000256" key="11">
    <source>
        <dbReference type="SAM" id="MobiDB-lite"/>
    </source>
</evidence>
<comment type="catalytic activity">
    <reaction evidence="10">
        <text>(R)-lactate + 2 Fe(III)-[cytochrome c] = 2 Fe(II)-[cytochrome c] + pyruvate + 2 H(+)</text>
        <dbReference type="Rhea" id="RHEA:13521"/>
        <dbReference type="Rhea" id="RHEA-COMP:10350"/>
        <dbReference type="Rhea" id="RHEA-COMP:14399"/>
        <dbReference type="ChEBI" id="CHEBI:15361"/>
        <dbReference type="ChEBI" id="CHEBI:15378"/>
        <dbReference type="ChEBI" id="CHEBI:16004"/>
        <dbReference type="ChEBI" id="CHEBI:29033"/>
        <dbReference type="ChEBI" id="CHEBI:29034"/>
        <dbReference type="EC" id="1.1.2.4"/>
    </reaction>
</comment>
<dbReference type="Gene3D" id="3.30.70.2740">
    <property type="match status" value="1"/>
</dbReference>
<dbReference type="GO" id="GO:0008720">
    <property type="term" value="F:D-lactate dehydrogenase (NAD+) activity"/>
    <property type="evidence" value="ECO:0007669"/>
    <property type="project" value="TreeGrafter"/>
</dbReference>
<dbReference type="PANTHER" id="PTHR11748:SF111">
    <property type="entry name" value="D-LACTATE DEHYDROGENASE, MITOCHONDRIAL-RELATED"/>
    <property type="match status" value="1"/>
</dbReference>
<keyword evidence="15" id="KW-1185">Reference proteome</keyword>
<evidence type="ECO:0000313" key="15">
    <source>
        <dbReference type="Proteomes" id="UP000249464"/>
    </source>
</evidence>
<dbReference type="STRING" id="796604.A0A2X0MNE4"/>
<keyword evidence="12" id="KW-0472">Membrane</keyword>
<dbReference type="PANTHER" id="PTHR11748">
    <property type="entry name" value="D-LACTATE DEHYDROGENASE"/>
    <property type="match status" value="1"/>
</dbReference>
<evidence type="ECO:0000256" key="2">
    <source>
        <dbReference type="ARBA" id="ARBA00004173"/>
    </source>
</evidence>
<dbReference type="PROSITE" id="PS51387">
    <property type="entry name" value="FAD_PCMH"/>
    <property type="match status" value="1"/>
</dbReference>
<dbReference type="GO" id="GO:0071949">
    <property type="term" value="F:FAD binding"/>
    <property type="evidence" value="ECO:0007669"/>
    <property type="project" value="InterPro"/>
</dbReference>
<comment type="subcellular location">
    <subcellularLocation>
        <location evidence="2">Mitochondrion</location>
    </subcellularLocation>
</comment>
<dbReference type="GO" id="GO:0004458">
    <property type="term" value="F:D-lactate dehydrogenase (cytochrome) activity"/>
    <property type="evidence" value="ECO:0007669"/>
    <property type="project" value="UniProtKB-EC"/>
</dbReference>
<feature type="domain" description="FAD-binding PCMH-type" evidence="13">
    <location>
        <begin position="157"/>
        <end position="362"/>
    </location>
</feature>
<feature type="transmembrane region" description="Helical" evidence="12">
    <location>
        <begin position="68"/>
        <end position="88"/>
    </location>
</feature>
<evidence type="ECO:0000313" key="14">
    <source>
        <dbReference type="EMBL" id="SGY18809.1"/>
    </source>
</evidence>
<keyword evidence="7" id="KW-0560">Oxidoreductase</keyword>
<evidence type="ECO:0000256" key="7">
    <source>
        <dbReference type="ARBA" id="ARBA00023002"/>
    </source>
</evidence>
<evidence type="ECO:0000256" key="3">
    <source>
        <dbReference type="ARBA" id="ARBA00008000"/>
    </source>
</evidence>
<evidence type="ECO:0000256" key="12">
    <source>
        <dbReference type="SAM" id="Phobius"/>
    </source>
</evidence>
<dbReference type="InterPro" id="IPR016171">
    <property type="entry name" value="Vanillyl_alc_oxidase_C-sub2"/>
</dbReference>
<evidence type="ECO:0000256" key="9">
    <source>
        <dbReference type="ARBA" id="ARBA00038897"/>
    </source>
</evidence>
<dbReference type="InterPro" id="IPR004113">
    <property type="entry name" value="FAD-bd_oxidored_4_C"/>
</dbReference>
<dbReference type="FunFam" id="1.10.45.10:FF:000001">
    <property type="entry name" value="D-lactate dehydrogenase mitochondrial"/>
    <property type="match status" value="1"/>
</dbReference>
<proteinExistence type="inferred from homology"/>
<sequence length="608" mass="65366">MQVIRRPPSRALVISPRLAVQARWASNNLNNGGRAHPLSRPSIPTRGGPTSTTWSSSTFAARTSKQRVTALTTVLLATLTGTISYLLGLKAQGPANRSTGSGLSSSCKEPTRRDFDAAVKELQALLPEDSLGLDRDSLVARSHSDWACESLGRRNLMFGLPGAILYPRNTQDVVNIVKLANKYSIPLIPMAANTSLEGHTGALTYMSNPSDAASIAKRGRGERITLQDLEPGLAWVVDVSENMNEIIKIHEHDLQIVVQPGISYDAINETLAEKNIPLFFPVDPAPGAMIGGTGASGTNAVRHGTMRENVYNLTVVLADGSVIKTRSRAKKSSAGPNLTQLFIGSEGTLGIVTEATLRLVPKLPQRVGVSGFPTIEDAANAARDLVQQGVGLACIELLDDVMIKMINAKGGGITWDEKPSLFLKFEGTQAQMAEDVERTKKIVKNNHGSKFTFSRNDKEAENIWYSRKMGLYAVIDHVPGSKVIVTDVCVPPSQFPALVAATKADISTQGLIGPFLSHAGDGNFHALLSWTTQEEKERGYGVVARMVERAQALDGTCTGEHGVGMGKIKYLEAELGPGTVDILKKIKHILDPKGIFNPGKLIKDEPCC</sequence>
<dbReference type="InterPro" id="IPR016164">
    <property type="entry name" value="FAD-linked_Oxase-like_C"/>
</dbReference>
<name>A0A2X0MNE4_9BASI</name>
<keyword evidence="5" id="KW-0274">FAD</keyword>
<feature type="region of interest" description="Disordered" evidence="11">
    <location>
        <begin position="29"/>
        <end position="58"/>
    </location>
</feature>
<dbReference type="Gene3D" id="1.10.45.10">
    <property type="entry name" value="Vanillyl-alcohol Oxidase, Chain A, domain 4"/>
    <property type="match status" value="1"/>
</dbReference>
<evidence type="ECO:0000259" key="13">
    <source>
        <dbReference type="PROSITE" id="PS51387"/>
    </source>
</evidence>
<evidence type="ECO:0000256" key="8">
    <source>
        <dbReference type="ARBA" id="ARBA00023128"/>
    </source>
</evidence>
<feature type="compositionally biased region" description="Low complexity" evidence="11">
    <location>
        <begin position="44"/>
        <end position="58"/>
    </location>
</feature>
<dbReference type="InterPro" id="IPR006094">
    <property type="entry name" value="Oxid_FAD_bind_N"/>
</dbReference>
<dbReference type="Gene3D" id="3.30.465.10">
    <property type="match status" value="1"/>
</dbReference>
<dbReference type="Proteomes" id="UP000249464">
    <property type="component" value="Unassembled WGS sequence"/>
</dbReference>
<reference evidence="14 15" key="1">
    <citation type="submission" date="2016-11" db="EMBL/GenBank/DDBJ databases">
        <authorList>
            <person name="Jaros S."/>
            <person name="Januszkiewicz K."/>
            <person name="Wedrychowicz H."/>
        </authorList>
    </citation>
    <scope>NUCLEOTIDE SEQUENCE [LARGE SCALE GENOMIC DNA]</scope>
</reference>
<organism evidence="14 15">
    <name type="scientific">Microbotryum silenes-dioicae</name>
    <dbReference type="NCBI Taxonomy" id="796604"/>
    <lineage>
        <taxon>Eukaryota</taxon>
        <taxon>Fungi</taxon>
        <taxon>Dikarya</taxon>
        <taxon>Basidiomycota</taxon>
        <taxon>Pucciniomycotina</taxon>
        <taxon>Microbotryomycetes</taxon>
        <taxon>Microbotryales</taxon>
        <taxon>Microbotryaceae</taxon>
        <taxon>Microbotryum</taxon>
    </lineage>
</organism>
<evidence type="ECO:0000256" key="4">
    <source>
        <dbReference type="ARBA" id="ARBA00022630"/>
    </source>
</evidence>
<dbReference type="SUPFAM" id="SSF55103">
    <property type="entry name" value="FAD-linked oxidases, C-terminal domain"/>
    <property type="match status" value="1"/>
</dbReference>
<evidence type="ECO:0000256" key="5">
    <source>
        <dbReference type="ARBA" id="ARBA00022827"/>
    </source>
</evidence>
<dbReference type="GO" id="GO:0005739">
    <property type="term" value="C:mitochondrion"/>
    <property type="evidence" value="ECO:0007669"/>
    <property type="project" value="UniProtKB-SubCell"/>
</dbReference>
<accession>A0A2X0MNE4</accession>
<dbReference type="SUPFAM" id="SSF56176">
    <property type="entry name" value="FAD-binding/transporter-associated domain-like"/>
    <property type="match status" value="1"/>
</dbReference>
<dbReference type="EMBL" id="FQNC01000016">
    <property type="protein sequence ID" value="SGY18809.1"/>
    <property type="molecule type" value="Genomic_DNA"/>
</dbReference>
<dbReference type="InterPro" id="IPR016166">
    <property type="entry name" value="FAD-bd_PCMH"/>
</dbReference>
<dbReference type="GO" id="GO:1903457">
    <property type="term" value="P:lactate catabolic process"/>
    <property type="evidence" value="ECO:0007669"/>
    <property type="project" value="TreeGrafter"/>
</dbReference>
<keyword evidence="4" id="KW-0285">Flavoprotein</keyword>
<keyword evidence="12" id="KW-1133">Transmembrane helix</keyword>
<keyword evidence="6" id="KW-0809">Transit peptide</keyword>
<protein>
    <recommendedName>
        <fullName evidence="9">D-lactate dehydrogenase (cytochrome)</fullName>
        <ecNumber evidence="9">1.1.2.4</ecNumber>
    </recommendedName>
</protein>
<keyword evidence="12" id="KW-0812">Transmembrane</keyword>
<dbReference type="Pfam" id="PF01565">
    <property type="entry name" value="FAD_binding_4"/>
    <property type="match status" value="1"/>
</dbReference>
<evidence type="ECO:0000256" key="6">
    <source>
        <dbReference type="ARBA" id="ARBA00022946"/>
    </source>
</evidence>
<dbReference type="FunFam" id="3.30.70.2740:FF:000001">
    <property type="entry name" value="D-lactate dehydrogenase mitochondrial"/>
    <property type="match status" value="1"/>
</dbReference>
<evidence type="ECO:0000256" key="1">
    <source>
        <dbReference type="ARBA" id="ARBA00001974"/>
    </source>
</evidence>
<evidence type="ECO:0000256" key="10">
    <source>
        <dbReference type="ARBA" id="ARBA00051436"/>
    </source>
</evidence>
<dbReference type="InterPro" id="IPR016169">
    <property type="entry name" value="FAD-bd_PCMH_sub2"/>
</dbReference>
<gene>
    <name evidence="14" type="primary">BQ5605_C014g07479</name>
    <name evidence="14" type="ORF">BQ5605_C014G07479</name>
</gene>
<comment type="cofactor">
    <cofactor evidence="1">
        <name>FAD</name>
        <dbReference type="ChEBI" id="CHEBI:57692"/>
    </cofactor>
</comment>
<comment type="similarity">
    <text evidence="3">Belongs to the FAD-binding oxidoreductase/transferase type 4 family.</text>
</comment>
<keyword evidence="8" id="KW-0496">Mitochondrion</keyword>
<dbReference type="AlphaFoldDB" id="A0A2X0MNE4"/>
<dbReference type="Pfam" id="PF02913">
    <property type="entry name" value="FAD-oxidase_C"/>
    <property type="match status" value="1"/>
</dbReference>
<dbReference type="EC" id="1.1.2.4" evidence="9"/>